<keyword evidence="2" id="KW-1133">Transmembrane helix</keyword>
<gene>
    <name evidence="4" type="ORF">FB564_1625</name>
    <name evidence="3" type="ORF">Sar04_12280</name>
</gene>
<dbReference type="GeneID" id="93770914"/>
<proteinExistence type="predicted"/>
<evidence type="ECO:0008006" key="7">
    <source>
        <dbReference type="Google" id="ProtNLM"/>
    </source>
</evidence>
<keyword evidence="2" id="KW-0812">Transmembrane</keyword>
<feature type="compositionally biased region" description="Polar residues" evidence="1">
    <location>
        <begin position="36"/>
        <end position="45"/>
    </location>
</feature>
<name>A0A542XKZ2_SALAC</name>
<keyword evidence="2" id="KW-0472">Membrane</keyword>
<feature type="transmembrane region" description="Helical" evidence="2">
    <location>
        <begin position="54"/>
        <end position="79"/>
    </location>
</feature>
<evidence type="ECO:0000313" key="6">
    <source>
        <dbReference type="Proteomes" id="UP000677457"/>
    </source>
</evidence>
<evidence type="ECO:0000256" key="2">
    <source>
        <dbReference type="SAM" id="Phobius"/>
    </source>
</evidence>
<dbReference type="EMBL" id="VFOL01000001">
    <property type="protein sequence ID" value="TQL36524.1"/>
    <property type="molecule type" value="Genomic_DNA"/>
</dbReference>
<dbReference type="Proteomes" id="UP000677457">
    <property type="component" value="Unassembled WGS sequence"/>
</dbReference>
<dbReference type="RefSeq" id="WP_018801728.1">
    <property type="nucleotide sequence ID" value="NZ_BOQM01000008.1"/>
</dbReference>
<organism evidence="4 5">
    <name type="scientific">Salinispora arenicola</name>
    <dbReference type="NCBI Taxonomy" id="168697"/>
    <lineage>
        <taxon>Bacteria</taxon>
        <taxon>Bacillati</taxon>
        <taxon>Actinomycetota</taxon>
        <taxon>Actinomycetes</taxon>
        <taxon>Micromonosporales</taxon>
        <taxon>Micromonosporaceae</taxon>
        <taxon>Salinispora</taxon>
    </lineage>
</organism>
<feature type="region of interest" description="Disordered" evidence="1">
    <location>
        <begin position="1"/>
        <end position="49"/>
    </location>
</feature>
<evidence type="ECO:0000256" key="1">
    <source>
        <dbReference type="SAM" id="MobiDB-lite"/>
    </source>
</evidence>
<evidence type="ECO:0000313" key="5">
    <source>
        <dbReference type="Proteomes" id="UP000315983"/>
    </source>
</evidence>
<reference evidence="4 5" key="1">
    <citation type="submission" date="2019-06" db="EMBL/GenBank/DDBJ databases">
        <title>Sequencing the genomes of 1000 actinobacteria strains.</title>
        <authorList>
            <person name="Klenk H.-P."/>
        </authorList>
    </citation>
    <scope>NUCLEOTIDE SEQUENCE [LARGE SCALE GENOMIC DNA]</scope>
    <source>
        <strain evidence="4 5">DSM 44819</strain>
    </source>
</reference>
<dbReference type="Proteomes" id="UP000315983">
    <property type="component" value="Unassembled WGS sequence"/>
</dbReference>
<reference evidence="3 6" key="2">
    <citation type="submission" date="2021-03" db="EMBL/GenBank/DDBJ databases">
        <title>Whole genome shotgun sequence of Salinispora arenicola NBRC 105043.</title>
        <authorList>
            <person name="Komaki H."/>
            <person name="Tamura T."/>
        </authorList>
    </citation>
    <scope>NUCLEOTIDE SEQUENCE [LARGE SCALE GENOMIC DNA]</scope>
    <source>
        <strain evidence="3 6">NBRC 105043</strain>
    </source>
</reference>
<sequence length="197" mass="20735">MTQPSSGDPTGQPDTPAEPVAPTAPPQDLSAGPSPTALQPPNQQDAAPRRRRGALIASITLAALLVVCTAGGVIAFLTLRAAEQGEGAQEPTAAVDEFLTAVYQDRDATKASNLVCSAARDDSKIAAKVAEVEAYAADYERPYFRWSPPKVDDQAEDRATVTTTVTMTTADEKTAELPLRLTVVEKKGWRVCEVAGG</sequence>
<evidence type="ECO:0000313" key="3">
    <source>
        <dbReference type="EMBL" id="GIM83448.1"/>
    </source>
</evidence>
<keyword evidence="6" id="KW-1185">Reference proteome</keyword>
<evidence type="ECO:0000313" key="4">
    <source>
        <dbReference type="EMBL" id="TQL36524.1"/>
    </source>
</evidence>
<dbReference type="AlphaFoldDB" id="A0A542XKZ2"/>
<protein>
    <recommendedName>
        <fullName evidence="7">Ig-like domain-containing protein</fullName>
    </recommendedName>
</protein>
<accession>A0A542XKZ2</accession>
<comment type="caution">
    <text evidence="4">The sequence shown here is derived from an EMBL/GenBank/DDBJ whole genome shotgun (WGS) entry which is preliminary data.</text>
</comment>
<dbReference type="EMBL" id="BOQM01000008">
    <property type="protein sequence ID" value="GIM83448.1"/>
    <property type="molecule type" value="Genomic_DNA"/>
</dbReference>